<feature type="transmembrane region" description="Helical" evidence="12">
    <location>
        <begin position="374"/>
        <end position="395"/>
    </location>
</feature>
<comment type="pathway">
    <text evidence="2">Protein modification; protein glycosylation.</text>
</comment>
<name>A0ABR1MNX9_9PEZI</name>
<keyword evidence="14" id="KW-1185">Reference proteome</keyword>
<feature type="transmembrane region" description="Helical" evidence="12">
    <location>
        <begin position="182"/>
        <end position="203"/>
    </location>
</feature>
<evidence type="ECO:0000256" key="1">
    <source>
        <dbReference type="ARBA" id="ARBA00004477"/>
    </source>
</evidence>
<dbReference type="Proteomes" id="UP001365128">
    <property type="component" value="Unassembled WGS sequence"/>
</dbReference>
<evidence type="ECO:0000313" key="14">
    <source>
        <dbReference type="Proteomes" id="UP001365128"/>
    </source>
</evidence>
<dbReference type="PANTHER" id="PTHR22760:SF1">
    <property type="entry name" value="DOL-P-MAN:MAN(7)GLCNAC(2)-PP-DOL ALPHA-1,6-MANNOSYLTRANSFERASE"/>
    <property type="match status" value="1"/>
</dbReference>
<protein>
    <recommendedName>
        <fullName evidence="12">Mannosyltransferase</fullName>
        <ecNumber evidence="12">2.4.1.-</ecNumber>
    </recommendedName>
</protein>
<dbReference type="InterPro" id="IPR005599">
    <property type="entry name" value="GPI_mannosylTrfase"/>
</dbReference>
<feature type="transmembrane region" description="Helical" evidence="12">
    <location>
        <begin position="342"/>
        <end position="362"/>
    </location>
</feature>
<evidence type="ECO:0000313" key="13">
    <source>
        <dbReference type="EMBL" id="KAK7554407.1"/>
    </source>
</evidence>
<dbReference type="PANTHER" id="PTHR22760">
    <property type="entry name" value="GLYCOSYLTRANSFERASE"/>
    <property type="match status" value="1"/>
</dbReference>
<keyword evidence="9 12" id="KW-0472">Membrane</keyword>
<dbReference type="EMBL" id="JBBPDW010000003">
    <property type="protein sequence ID" value="KAK7554407.1"/>
    <property type="molecule type" value="Genomic_DNA"/>
</dbReference>
<comment type="subcellular location">
    <subcellularLocation>
        <location evidence="1 12">Endoplasmic reticulum membrane</location>
        <topology evidence="1 12">Multi-pass membrane protein</topology>
    </subcellularLocation>
</comment>
<evidence type="ECO:0000256" key="11">
    <source>
        <dbReference type="ARBA" id="ARBA00048899"/>
    </source>
</evidence>
<keyword evidence="6 12" id="KW-0812">Transmembrane</keyword>
<organism evidence="13 14">
    <name type="scientific">Phyllosticta citricarpa</name>
    <dbReference type="NCBI Taxonomy" id="55181"/>
    <lineage>
        <taxon>Eukaryota</taxon>
        <taxon>Fungi</taxon>
        <taxon>Dikarya</taxon>
        <taxon>Ascomycota</taxon>
        <taxon>Pezizomycotina</taxon>
        <taxon>Dothideomycetes</taxon>
        <taxon>Dothideomycetes incertae sedis</taxon>
        <taxon>Botryosphaeriales</taxon>
        <taxon>Phyllostictaceae</taxon>
        <taxon>Phyllosticta</taxon>
    </lineage>
</organism>
<comment type="caution">
    <text evidence="13">The sequence shown here is derived from an EMBL/GenBank/DDBJ whole genome shotgun (WGS) entry which is preliminary data.</text>
</comment>
<feature type="transmembrane region" description="Helical" evidence="12">
    <location>
        <begin position="224"/>
        <end position="247"/>
    </location>
</feature>
<feature type="transmembrane region" description="Helical" evidence="12">
    <location>
        <begin position="290"/>
        <end position="310"/>
    </location>
</feature>
<evidence type="ECO:0000256" key="4">
    <source>
        <dbReference type="ARBA" id="ARBA00022676"/>
    </source>
</evidence>
<reference evidence="13 14" key="1">
    <citation type="submission" date="2024-04" db="EMBL/GenBank/DDBJ databases">
        <title>Phyllosticta paracitricarpa is synonymous to the EU quarantine fungus P. citricarpa based on phylogenomic analyses.</title>
        <authorList>
            <consortium name="Lawrence Berkeley National Laboratory"/>
            <person name="Van Ingen-Buijs V.A."/>
            <person name="Van Westerhoven A.C."/>
            <person name="Haridas S."/>
            <person name="Skiadas P."/>
            <person name="Martin F."/>
            <person name="Groenewald J.Z."/>
            <person name="Crous P.W."/>
            <person name="Seidl M.F."/>
        </authorList>
    </citation>
    <scope>NUCLEOTIDE SEQUENCE [LARGE SCALE GENOMIC DNA]</scope>
    <source>
        <strain evidence="13 14">CBS 122670</strain>
    </source>
</reference>
<comment type="function">
    <text evidence="10">Mannosyltransferase that operates in the biosynthetic pathway of dolichol-linked oligosaccharides, the glycan precursors employed in protein asparagine (N)-glycosylation. The assembly of dolichol-linked oligosaccharides begins on the cytosolic side of the endoplasmic reticulum membrane and finishes in its lumen. The sequential addition of sugars to dolichol pyrophosphate produces dolichol-linked oligosaccharides containing fourteen sugars, including two GlcNAcs, nine mannoses and three glucoses. Once assembled, the oligosaccharide is transferred from the lipid to nascent proteins by oligosaccharyltransferases. In the lumen of the endoplasmic reticulum, adds the eighth mannose residue in an alpha-1,6 linkage onto Man(7)GlcNAc(2)-PP-dolichol to produce Man(8)GlcNAc(2)-PP-dolichol.</text>
</comment>
<dbReference type="EC" id="2.4.1.-" evidence="12"/>
<evidence type="ECO:0000256" key="2">
    <source>
        <dbReference type="ARBA" id="ARBA00004922"/>
    </source>
</evidence>
<keyword evidence="5" id="KW-0808">Transferase</keyword>
<comment type="catalytic activity">
    <reaction evidence="11">
        <text>an alpha-D-Man-(1-&gt;2)-alpha-D-Man-(1-&gt;2)-alpha-D-Man-(1-&gt;3)-[alpha-D-Man-(1-&gt;2)-alpha-D-Man-(1-&gt;3)-alpha-D-Man-(1-&gt;6)]-beta-D-Man-(1-&gt;4)-beta-D-GlcNAc-(1-&gt;4)-alpha-D-GlcNAc-diphospho-di-trans,poly-cis-dolichol + a di-trans,poly-cis-dolichyl beta-D-mannosyl phosphate = an alpha-D-Man-(1-&gt;2)-alpha-D-Man-(1-&gt;2)-alpha-D-Man-(1-&gt;3)-[alpha-D-Man-(1-&gt;2)-alpha-D-Man-(1-&gt;3)-[alpha-D-Man-(1-&gt;6)]-alpha-D-Man-(1-&gt;6)]-beta-D-Man-(1-&gt;4)-beta-D-GlcNAc-(1-&gt;4)-alpha-D-GlcNAc-diphospho-di-trans,poly-cis-dolichol + a di-trans,poly-cis-dolichyl phosphate + H(+)</text>
        <dbReference type="Rhea" id="RHEA:29535"/>
        <dbReference type="Rhea" id="RHEA-COMP:19498"/>
        <dbReference type="Rhea" id="RHEA-COMP:19501"/>
        <dbReference type="Rhea" id="RHEA-COMP:19518"/>
        <dbReference type="Rhea" id="RHEA-COMP:19519"/>
        <dbReference type="ChEBI" id="CHEBI:15378"/>
        <dbReference type="ChEBI" id="CHEBI:57683"/>
        <dbReference type="ChEBI" id="CHEBI:58211"/>
        <dbReference type="ChEBI" id="CHEBI:132517"/>
        <dbReference type="ChEBI" id="CHEBI:132519"/>
        <dbReference type="EC" id="2.4.1.260"/>
    </reaction>
    <physiologicalReaction direction="left-to-right" evidence="11">
        <dbReference type="Rhea" id="RHEA:29536"/>
    </physiologicalReaction>
</comment>
<comment type="similarity">
    <text evidence="3 12">Belongs to the glycosyltransferase 22 family.</text>
</comment>
<proteinExistence type="inferred from homology"/>
<evidence type="ECO:0000256" key="9">
    <source>
        <dbReference type="ARBA" id="ARBA00023136"/>
    </source>
</evidence>
<evidence type="ECO:0000256" key="5">
    <source>
        <dbReference type="ARBA" id="ARBA00022679"/>
    </source>
</evidence>
<keyword evidence="4 12" id="KW-0328">Glycosyltransferase</keyword>
<feature type="transmembrane region" description="Helical" evidence="12">
    <location>
        <begin position="97"/>
        <end position="114"/>
    </location>
</feature>
<evidence type="ECO:0000256" key="8">
    <source>
        <dbReference type="ARBA" id="ARBA00022989"/>
    </source>
</evidence>
<keyword evidence="8 12" id="KW-1133">Transmembrane helix</keyword>
<feature type="transmembrane region" description="Helical" evidence="12">
    <location>
        <begin position="7"/>
        <end position="26"/>
    </location>
</feature>
<evidence type="ECO:0000256" key="12">
    <source>
        <dbReference type="RuleBase" id="RU363075"/>
    </source>
</evidence>
<accession>A0ABR1MNX9</accession>
<sequence>MNPLLESFITLLLPTVILIHLFWAPFTKVEESFNIQAIHDILTHGIPTENVNDELAAKYDHVSFPGSVPRTFVGALLVSGVTWPWKKYMTSPANLQVLVRAVVGLYNAFALLSLRSVVSKVFGKTAGNWFVLFHATQFHMMFYASRTLPNMFALGLSTLALRFYLISSTTADRRASNKSLRLSFYLLTIAGIVFRSELALYLATLASYQLFKRIRSSGPSGLFAYLRVVVPAGLSGAIVALAITIPIDTFFWRTYPTPLWPEWIAFSYNTIHGHASEWGVSPWHFYLFNALPRLLLNPLIPTFLLPFSLLNPSTRGPCLDLVVPSLAFVALYSALPHKEWRFVIYVVPALTASAAASASYLWTRRAKSLLYRALSLALVGSLALSAAVSVTLLGISSANYPGGAALSRLGPIAAASMPDSATLGTSFAMAEPDGNGSGNEPSLKRAVQVHLDNLVCQTGATQFLSDTAARVKLPPLPLSAPEKWAGGKEMGLETAIWHFDKSTNATALLDPAFWAAFDFALVERVETAIGKWEVVDVVEAFGGVSLVRPDDDFGKEKSSVELDQEEKGSIRGFGQVLFGEGSFIGELEKLAREKVTRGWWIGVRMVPKVRILQRVAGE</sequence>
<evidence type="ECO:0000256" key="7">
    <source>
        <dbReference type="ARBA" id="ARBA00022824"/>
    </source>
</evidence>
<evidence type="ECO:0000256" key="3">
    <source>
        <dbReference type="ARBA" id="ARBA00007063"/>
    </source>
</evidence>
<feature type="transmembrane region" description="Helical" evidence="12">
    <location>
        <begin position="151"/>
        <end position="170"/>
    </location>
</feature>
<evidence type="ECO:0000256" key="10">
    <source>
        <dbReference type="ARBA" id="ARBA00044721"/>
    </source>
</evidence>
<dbReference type="Pfam" id="PF03901">
    <property type="entry name" value="Glyco_transf_22"/>
    <property type="match status" value="1"/>
</dbReference>
<gene>
    <name evidence="13" type="ORF">IWX46DRAFT_588509</name>
</gene>
<evidence type="ECO:0000256" key="6">
    <source>
        <dbReference type="ARBA" id="ARBA00022692"/>
    </source>
</evidence>
<keyword evidence="7 12" id="KW-0256">Endoplasmic reticulum</keyword>